<name>A0ABS6BBT8_9NOCA</name>
<accession>A0ABS6BBT8</accession>
<organism evidence="2 3">
    <name type="scientific">Nocardia albiluteola</name>
    <dbReference type="NCBI Taxonomy" id="2842303"/>
    <lineage>
        <taxon>Bacteria</taxon>
        <taxon>Bacillati</taxon>
        <taxon>Actinomycetota</taxon>
        <taxon>Actinomycetes</taxon>
        <taxon>Mycobacteriales</taxon>
        <taxon>Nocardiaceae</taxon>
        <taxon>Nocardia</taxon>
    </lineage>
</organism>
<proteinExistence type="predicted"/>
<reference evidence="2 3" key="1">
    <citation type="submission" date="2021-06" db="EMBL/GenBank/DDBJ databases">
        <title>Actinomycetes sequencing.</title>
        <authorList>
            <person name="Shan Q."/>
        </authorList>
    </citation>
    <scope>NUCLEOTIDE SEQUENCE [LARGE SCALE GENOMIC DNA]</scope>
    <source>
        <strain evidence="2 3">NEAU-G5</strain>
    </source>
</reference>
<keyword evidence="3" id="KW-1185">Reference proteome</keyword>
<evidence type="ECO:0000313" key="2">
    <source>
        <dbReference type="EMBL" id="MBU3066880.1"/>
    </source>
</evidence>
<protein>
    <submittedName>
        <fullName evidence="2">Uncharacterized protein</fullName>
    </submittedName>
</protein>
<feature type="region of interest" description="Disordered" evidence="1">
    <location>
        <begin position="98"/>
        <end position="117"/>
    </location>
</feature>
<comment type="caution">
    <text evidence="2">The sequence shown here is derived from an EMBL/GenBank/DDBJ whole genome shotgun (WGS) entry which is preliminary data.</text>
</comment>
<gene>
    <name evidence="2" type="ORF">KO481_35840</name>
</gene>
<sequence length="161" mass="18081">MGYDLHITRTTDWSRSSERPISEEEWCAAADAWPGMSRHDRSHYALAYPGERSPGSLYWREGEIVVRVWKVEADVARLAESLNAYLIGDEGERYYPDSTVRRSGEFPPDIPPGEAQDDDTAIALLEPRTVTAAQAEAIRAWRAARVDQSEQGPIHPDALEV</sequence>
<evidence type="ECO:0000313" key="3">
    <source>
        <dbReference type="Proteomes" id="UP000733379"/>
    </source>
</evidence>
<evidence type="ECO:0000256" key="1">
    <source>
        <dbReference type="SAM" id="MobiDB-lite"/>
    </source>
</evidence>
<dbReference type="EMBL" id="JAHKNI010000017">
    <property type="protein sequence ID" value="MBU3066880.1"/>
    <property type="molecule type" value="Genomic_DNA"/>
</dbReference>
<dbReference type="Proteomes" id="UP000733379">
    <property type="component" value="Unassembled WGS sequence"/>
</dbReference>
<dbReference type="RefSeq" id="WP_215922964.1">
    <property type="nucleotide sequence ID" value="NZ_JAHKNI010000017.1"/>
</dbReference>